<proteinExistence type="predicted"/>
<name>A0A4R6RRU2_9MICO</name>
<gene>
    <name evidence="2" type="ORF">EDF62_3332</name>
</gene>
<dbReference type="InterPro" id="IPR055878">
    <property type="entry name" value="DUF7455"/>
</dbReference>
<sequence>MPTTDSKTSEVQSTERQLTLSDRCDACGAAAYVHATLSSTGLDLMFCGHHANRVEANLLPQSSRWVDDRHLLTDGPA</sequence>
<dbReference type="Pfam" id="PF24254">
    <property type="entry name" value="DUF7455"/>
    <property type="match status" value="1"/>
</dbReference>
<dbReference type="EMBL" id="SNYA01000009">
    <property type="protein sequence ID" value="TDP89579.1"/>
    <property type="molecule type" value="Genomic_DNA"/>
</dbReference>
<feature type="domain" description="DUF7455" evidence="1">
    <location>
        <begin position="18"/>
        <end position="71"/>
    </location>
</feature>
<protein>
    <recommendedName>
        <fullName evidence="1">DUF7455 domain-containing protein</fullName>
    </recommendedName>
</protein>
<dbReference type="AlphaFoldDB" id="A0A4R6RRU2"/>
<evidence type="ECO:0000313" key="3">
    <source>
        <dbReference type="Proteomes" id="UP000295601"/>
    </source>
</evidence>
<organism evidence="2 3">
    <name type="scientific">Leucobacter luti</name>
    <dbReference type="NCBI Taxonomy" id="340320"/>
    <lineage>
        <taxon>Bacteria</taxon>
        <taxon>Bacillati</taxon>
        <taxon>Actinomycetota</taxon>
        <taxon>Actinomycetes</taxon>
        <taxon>Micrococcales</taxon>
        <taxon>Microbacteriaceae</taxon>
        <taxon>Leucobacter</taxon>
    </lineage>
</organism>
<evidence type="ECO:0000313" key="2">
    <source>
        <dbReference type="EMBL" id="TDP89579.1"/>
    </source>
</evidence>
<dbReference type="RefSeq" id="WP_243736141.1">
    <property type="nucleotide sequence ID" value="NZ_SNYA01000009.1"/>
</dbReference>
<evidence type="ECO:0000259" key="1">
    <source>
        <dbReference type="Pfam" id="PF24254"/>
    </source>
</evidence>
<dbReference type="Proteomes" id="UP000295601">
    <property type="component" value="Unassembled WGS sequence"/>
</dbReference>
<keyword evidence="3" id="KW-1185">Reference proteome</keyword>
<comment type="caution">
    <text evidence="2">The sequence shown here is derived from an EMBL/GenBank/DDBJ whole genome shotgun (WGS) entry which is preliminary data.</text>
</comment>
<accession>A0A4R6RRU2</accession>
<reference evidence="2 3" key="1">
    <citation type="submission" date="2019-03" db="EMBL/GenBank/DDBJ databases">
        <title>Genomic analyses of the natural microbiome of Caenorhabditis elegans.</title>
        <authorList>
            <person name="Samuel B."/>
        </authorList>
    </citation>
    <scope>NUCLEOTIDE SEQUENCE [LARGE SCALE GENOMIC DNA]</scope>
    <source>
        <strain evidence="2 3">JUb18</strain>
    </source>
</reference>